<comment type="caution">
    <text evidence="9">The sequence shown here is derived from an EMBL/GenBank/DDBJ whole genome shotgun (WGS) entry which is preliminary data.</text>
</comment>
<comment type="catalytic activity">
    <reaction evidence="1">
        <text>GDP-alpha-D-mannose + H2O = alpha-D-mannose 1-phosphate + GMP + 2 H(+)</text>
        <dbReference type="Rhea" id="RHEA:27978"/>
        <dbReference type="ChEBI" id="CHEBI:15377"/>
        <dbReference type="ChEBI" id="CHEBI:15378"/>
        <dbReference type="ChEBI" id="CHEBI:57527"/>
        <dbReference type="ChEBI" id="CHEBI:58115"/>
        <dbReference type="ChEBI" id="CHEBI:58409"/>
    </reaction>
</comment>
<organism evidence="9 10">
    <name type="scientific">Halobacteriovorax vibrionivorans</name>
    <dbReference type="NCBI Taxonomy" id="2152716"/>
    <lineage>
        <taxon>Bacteria</taxon>
        <taxon>Pseudomonadati</taxon>
        <taxon>Bdellovibrionota</taxon>
        <taxon>Bacteriovoracia</taxon>
        <taxon>Bacteriovoracales</taxon>
        <taxon>Halobacteriovoraceae</taxon>
        <taxon>Halobacteriovorax</taxon>
    </lineage>
</organism>
<dbReference type="PROSITE" id="PS00893">
    <property type="entry name" value="NUDIX_BOX"/>
    <property type="match status" value="1"/>
</dbReference>
<dbReference type="SUPFAM" id="SSF55811">
    <property type="entry name" value="Nudix"/>
    <property type="match status" value="1"/>
</dbReference>
<evidence type="ECO:0000256" key="2">
    <source>
        <dbReference type="ARBA" id="ARBA00001946"/>
    </source>
</evidence>
<comment type="similarity">
    <text evidence="3">Belongs to the Nudix hydrolase family. NudK subfamily.</text>
</comment>
<proteinExistence type="inferred from homology"/>
<dbReference type="InterPro" id="IPR015797">
    <property type="entry name" value="NUDIX_hydrolase-like_dom_sf"/>
</dbReference>
<feature type="domain" description="Nudix hydrolase" evidence="8">
    <location>
        <begin position="50"/>
        <end position="179"/>
    </location>
</feature>
<evidence type="ECO:0000256" key="1">
    <source>
        <dbReference type="ARBA" id="ARBA00000847"/>
    </source>
</evidence>
<protein>
    <recommendedName>
        <fullName evidence="4">GDP-mannose pyrophosphatase</fullName>
    </recommendedName>
    <alternativeName>
        <fullName evidence="6">GDP-mannose hydrolase</fullName>
    </alternativeName>
    <alternativeName>
        <fullName evidence="7">GDPMK</fullName>
    </alternativeName>
</protein>
<dbReference type="InterPro" id="IPR020084">
    <property type="entry name" value="NUDIX_hydrolase_CS"/>
</dbReference>
<evidence type="ECO:0000256" key="4">
    <source>
        <dbReference type="ARBA" id="ARBA00016377"/>
    </source>
</evidence>
<dbReference type="Proteomes" id="UP000443582">
    <property type="component" value="Unassembled WGS sequence"/>
</dbReference>
<dbReference type="PROSITE" id="PS51462">
    <property type="entry name" value="NUDIX"/>
    <property type="match status" value="1"/>
</dbReference>
<comment type="cofactor">
    <cofactor evidence="2">
        <name>Mg(2+)</name>
        <dbReference type="ChEBI" id="CHEBI:18420"/>
    </cofactor>
</comment>
<dbReference type="PANTHER" id="PTHR11839:SF18">
    <property type="entry name" value="NUDIX HYDROLASE DOMAIN-CONTAINING PROTEIN"/>
    <property type="match status" value="1"/>
</dbReference>
<evidence type="ECO:0000313" key="10">
    <source>
        <dbReference type="Proteomes" id="UP000443582"/>
    </source>
</evidence>
<gene>
    <name evidence="9" type="ORF">DAY19_00685</name>
</gene>
<dbReference type="PANTHER" id="PTHR11839">
    <property type="entry name" value="UDP/ADP-SUGAR PYROPHOSPHATASE"/>
    <property type="match status" value="1"/>
</dbReference>
<dbReference type="CDD" id="cd03424">
    <property type="entry name" value="NUDIX_ADPRase_Nudt5_UGPPase_Nudt14"/>
    <property type="match status" value="1"/>
</dbReference>
<evidence type="ECO:0000256" key="7">
    <source>
        <dbReference type="ARBA" id="ARBA00032272"/>
    </source>
</evidence>
<evidence type="ECO:0000313" key="9">
    <source>
        <dbReference type="EMBL" id="RZF22316.1"/>
    </source>
</evidence>
<sequence>MLLFLWSSSLEKWIIKSRKQEHRGNIFLYETIDAHHPTKPIACGPYDIIRLADWVNVVAITEDNKIILVEQYRFGMDEITIETPAGAINRGEDPLVAAKRELEEETGYISDEWESLGRVSVNPAFMTNSAHFFLAKNCRPDGEQNFDPDEDIELVIKPVSELKEVLKNMDHSLSELCISRYLLK</sequence>
<dbReference type="Pfam" id="PF00293">
    <property type="entry name" value="NUDIX"/>
    <property type="match status" value="1"/>
</dbReference>
<dbReference type="Gene3D" id="3.90.79.10">
    <property type="entry name" value="Nucleoside Triphosphate Pyrophosphohydrolase"/>
    <property type="match status" value="1"/>
</dbReference>
<dbReference type="InterPro" id="IPR000086">
    <property type="entry name" value="NUDIX_hydrolase_dom"/>
</dbReference>
<name>A0ABY0IH88_9BACT</name>
<keyword evidence="10" id="KW-1185">Reference proteome</keyword>
<evidence type="ECO:0000256" key="5">
    <source>
        <dbReference type="ARBA" id="ARBA00022801"/>
    </source>
</evidence>
<accession>A0ABY0IH88</accession>
<dbReference type="GO" id="GO:0016787">
    <property type="term" value="F:hydrolase activity"/>
    <property type="evidence" value="ECO:0007669"/>
    <property type="project" value="UniProtKB-KW"/>
</dbReference>
<dbReference type="EMBL" id="QDKL01000001">
    <property type="protein sequence ID" value="RZF22316.1"/>
    <property type="molecule type" value="Genomic_DNA"/>
</dbReference>
<keyword evidence="5 9" id="KW-0378">Hydrolase</keyword>
<evidence type="ECO:0000256" key="3">
    <source>
        <dbReference type="ARBA" id="ARBA00007275"/>
    </source>
</evidence>
<reference evidence="10" key="1">
    <citation type="journal article" date="2019" name="Int. J. Syst. Evol. Microbiol.">
        <title>Halobacteriovorax valvorus sp. nov., a novel prokaryotic predator isolated from coastal seawater of China.</title>
        <authorList>
            <person name="Chen M.-X."/>
        </authorList>
    </citation>
    <scope>NUCLEOTIDE SEQUENCE [LARGE SCALE GENOMIC DNA]</scope>
    <source>
        <strain evidence="10">BL9</strain>
    </source>
</reference>
<evidence type="ECO:0000256" key="6">
    <source>
        <dbReference type="ARBA" id="ARBA00032162"/>
    </source>
</evidence>
<evidence type="ECO:0000259" key="8">
    <source>
        <dbReference type="PROSITE" id="PS51462"/>
    </source>
</evidence>